<evidence type="ECO:0000256" key="8">
    <source>
        <dbReference type="SAM" id="SignalP"/>
    </source>
</evidence>
<dbReference type="STRING" id="765440.A0A0C3C6X6"/>
<dbReference type="Pfam" id="PF09430">
    <property type="entry name" value="EMC7_beta-sandw"/>
    <property type="match status" value="1"/>
</dbReference>
<dbReference type="FunCoup" id="A0A0C3C6X6">
    <property type="interactions" value="69"/>
</dbReference>
<evidence type="ECO:0000313" key="11">
    <source>
        <dbReference type="Proteomes" id="UP000054166"/>
    </source>
</evidence>
<name>A0A0C3C6X6_PILCF</name>
<reference evidence="11" key="2">
    <citation type="submission" date="2015-01" db="EMBL/GenBank/DDBJ databases">
        <title>Evolutionary Origins and Diversification of the Mycorrhizal Mutualists.</title>
        <authorList>
            <consortium name="DOE Joint Genome Institute"/>
            <consortium name="Mycorrhizal Genomics Consortium"/>
            <person name="Kohler A."/>
            <person name="Kuo A."/>
            <person name="Nagy L.G."/>
            <person name="Floudas D."/>
            <person name="Copeland A."/>
            <person name="Barry K.W."/>
            <person name="Cichocki N."/>
            <person name="Veneault-Fourrey C."/>
            <person name="LaButti K."/>
            <person name="Lindquist E.A."/>
            <person name="Lipzen A."/>
            <person name="Lundell T."/>
            <person name="Morin E."/>
            <person name="Murat C."/>
            <person name="Riley R."/>
            <person name="Ohm R."/>
            <person name="Sun H."/>
            <person name="Tunlid A."/>
            <person name="Henrissat B."/>
            <person name="Grigoriev I.V."/>
            <person name="Hibbett D.S."/>
            <person name="Martin F."/>
        </authorList>
    </citation>
    <scope>NUCLEOTIDE SEQUENCE [LARGE SCALE GENOMIC DNA]</scope>
    <source>
        <strain evidence="11">F 1598</strain>
    </source>
</reference>
<dbReference type="InterPro" id="IPR039163">
    <property type="entry name" value="EMC7"/>
</dbReference>
<protein>
    <recommendedName>
        <fullName evidence="9">ER membrane protein complex subunit 7 beta-sandwich domain-containing protein</fullName>
    </recommendedName>
</protein>
<keyword evidence="4 7" id="KW-1133">Transmembrane helix</keyword>
<evidence type="ECO:0000256" key="6">
    <source>
        <dbReference type="SAM" id="MobiDB-lite"/>
    </source>
</evidence>
<dbReference type="OrthoDB" id="27095at2759"/>
<organism evidence="10 11">
    <name type="scientific">Piloderma croceum (strain F 1598)</name>
    <dbReference type="NCBI Taxonomy" id="765440"/>
    <lineage>
        <taxon>Eukaryota</taxon>
        <taxon>Fungi</taxon>
        <taxon>Dikarya</taxon>
        <taxon>Basidiomycota</taxon>
        <taxon>Agaricomycotina</taxon>
        <taxon>Agaricomycetes</taxon>
        <taxon>Agaricomycetidae</taxon>
        <taxon>Atheliales</taxon>
        <taxon>Atheliaceae</taxon>
        <taxon>Piloderma</taxon>
    </lineage>
</organism>
<evidence type="ECO:0000256" key="5">
    <source>
        <dbReference type="ARBA" id="ARBA00023136"/>
    </source>
</evidence>
<evidence type="ECO:0000256" key="7">
    <source>
        <dbReference type="SAM" id="Phobius"/>
    </source>
</evidence>
<keyword evidence="5 7" id="KW-0472">Membrane</keyword>
<sequence length="235" mass="25919">MARIPLIVLVLSSFWSSTLALDLEGKIKWNDVCPRYEDLGPSKVVLDDGRLSGNVMKDGKFVIPDVQPGTYILSVQSHDHTFDFLRIDINPTDPLPEVHPYVLGTPFNPVSPIVLPYPITLTARSKNSYFVPRESFNVVGMFQNPMMLIMVFTGVMMFAMPYIMKNMDPEMLEEVKGRQAKMASIQSAMQSGDIKSGISALLAGDEEPKTSGARAQPASSGASTHRKGGNKNKKR</sequence>
<evidence type="ECO:0000256" key="1">
    <source>
        <dbReference type="ARBA" id="ARBA00004167"/>
    </source>
</evidence>
<feature type="transmembrane region" description="Helical" evidence="7">
    <location>
        <begin position="146"/>
        <end position="164"/>
    </location>
</feature>
<dbReference type="PANTHER" id="PTHR13605">
    <property type="entry name" value="ER MEMBRANE PROTEIN COMPLEX SUBUNIT 7"/>
    <property type="match status" value="1"/>
</dbReference>
<keyword evidence="3 8" id="KW-0732">Signal</keyword>
<evidence type="ECO:0000256" key="4">
    <source>
        <dbReference type="ARBA" id="ARBA00022989"/>
    </source>
</evidence>
<evidence type="ECO:0000256" key="3">
    <source>
        <dbReference type="ARBA" id="ARBA00022729"/>
    </source>
</evidence>
<dbReference type="AlphaFoldDB" id="A0A0C3C6X6"/>
<feature type="compositionally biased region" description="Basic residues" evidence="6">
    <location>
        <begin position="224"/>
        <end position="235"/>
    </location>
</feature>
<accession>A0A0C3C6X6</accession>
<evidence type="ECO:0000259" key="9">
    <source>
        <dbReference type="Pfam" id="PF09430"/>
    </source>
</evidence>
<reference evidence="10 11" key="1">
    <citation type="submission" date="2014-04" db="EMBL/GenBank/DDBJ databases">
        <authorList>
            <consortium name="DOE Joint Genome Institute"/>
            <person name="Kuo A."/>
            <person name="Tarkka M."/>
            <person name="Buscot F."/>
            <person name="Kohler A."/>
            <person name="Nagy L.G."/>
            <person name="Floudas D."/>
            <person name="Copeland A."/>
            <person name="Barry K.W."/>
            <person name="Cichocki N."/>
            <person name="Veneault-Fourrey C."/>
            <person name="LaButti K."/>
            <person name="Lindquist E.A."/>
            <person name="Lipzen A."/>
            <person name="Lundell T."/>
            <person name="Morin E."/>
            <person name="Murat C."/>
            <person name="Sun H."/>
            <person name="Tunlid A."/>
            <person name="Henrissat B."/>
            <person name="Grigoriev I.V."/>
            <person name="Hibbett D.S."/>
            <person name="Martin F."/>
            <person name="Nordberg H.P."/>
            <person name="Cantor M.N."/>
            <person name="Hua S.X."/>
        </authorList>
    </citation>
    <scope>NUCLEOTIDE SEQUENCE [LARGE SCALE GENOMIC DNA]</scope>
    <source>
        <strain evidence="10 11">F 1598</strain>
    </source>
</reference>
<evidence type="ECO:0000256" key="2">
    <source>
        <dbReference type="ARBA" id="ARBA00022692"/>
    </source>
</evidence>
<dbReference type="Proteomes" id="UP000054166">
    <property type="component" value="Unassembled WGS sequence"/>
</dbReference>
<dbReference type="EMBL" id="KN832985">
    <property type="protein sequence ID" value="KIM85442.1"/>
    <property type="molecule type" value="Genomic_DNA"/>
</dbReference>
<dbReference type="GO" id="GO:0072546">
    <property type="term" value="C:EMC complex"/>
    <property type="evidence" value="ECO:0007669"/>
    <property type="project" value="TreeGrafter"/>
</dbReference>
<keyword evidence="11" id="KW-1185">Reference proteome</keyword>
<keyword evidence="2 7" id="KW-0812">Transmembrane</keyword>
<dbReference type="InterPro" id="IPR019008">
    <property type="entry name" value="Beta_sandwich_EMC7"/>
</dbReference>
<feature type="domain" description="ER membrane protein complex subunit 7 beta-sandwich" evidence="9">
    <location>
        <begin position="42"/>
        <end position="149"/>
    </location>
</feature>
<dbReference type="InParanoid" id="A0A0C3C6X6"/>
<comment type="subcellular location">
    <subcellularLocation>
        <location evidence="1">Membrane</location>
        <topology evidence="1">Single-pass membrane protein</topology>
    </subcellularLocation>
</comment>
<feature type="region of interest" description="Disordered" evidence="6">
    <location>
        <begin position="199"/>
        <end position="235"/>
    </location>
</feature>
<feature type="signal peptide" evidence="8">
    <location>
        <begin position="1"/>
        <end position="20"/>
    </location>
</feature>
<feature type="chain" id="PRO_5002162168" description="ER membrane protein complex subunit 7 beta-sandwich domain-containing protein" evidence="8">
    <location>
        <begin position="21"/>
        <end position="235"/>
    </location>
</feature>
<dbReference type="PANTHER" id="PTHR13605:SF4">
    <property type="entry name" value="ER MEMBRANE PROTEIN COMPLEX SUBUNIT 7"/>
    <property type="match status" value="1"/>
</dbReference>
<proteinExistence type="predicted"/>
<dbReference type="HOGENOM" id="CLU_073620_3_0_1"/>
<gene>
    <name evidence="10" type="ORF">PILCRDRAFT_817465</name>
</gene>
<evidence type="ECO:0000313" key="10">
    <source>
        <dbReference type="EMBL" id="KIM85442.1"/>
    </source>
</evidence>